<comment type="caution">
    <text evidence="2">The sequence shown here is derived from an EMBL/GenBank/DDBJ whole genome shotgun (WGS) entry which is preliminary data.</text>
</comment>
<sequence>MPTQDPVLPSSTEKDAVIDRVEPLHETQDGANDPIQSPKSVPKGTKSVASGSDAELENALNKFFGGPPFSLVTPAFIEAHTKPVRDKRGQQDAAGTMGKQDVGPVNSDLKSDIESLTNLVPGPMKPALTPTTSNLSSQPDRGIKISDESKGKVKYDSEEDIKGASHRAQEFQAETSRSRPNTRQPDSQPRHNLGFSGWGPMIVADNTSMSAHDPIKPGTSAHNDDGSVGSSNVKSEVPATPTCREYIFIPWVPSPKKGSGEGTKTKNKGKKKDTGPSGAE</sequence>
<protein>
    <submittedName>
        <fullName evidence="2">Uncharacterized protein</fullName>
    </submittedName>
</protein>
<feature type="compositionally biased region" description="Polar residues" evidence="1">
    <location>
        <begin position="129"/>
        <end position="139"/>
    </location>
</feature>
<name>A0A1V6SDR4_9EURO</name>
<accession>A0A1V6SDR4</accession>
<organism evidence="2 3">
    <name type="scientific">Penicillium vulpinum</name>
    <dbReference type="NCBI Taxonomy" id="29845"/>
    <lineage>
        <taxon>Eukaryota</taxon>
        <taxon>Fungi</taxon>
        <taxon>Dikarya</taxon>
        <taxon>Ascomycota</taxon>
        <taxon>Pezizomycotina</taxon>
        <taxon>Eurotiomycetes</taxon>
        <taxon>Eurotiomycetidae</taxon>
        <taxon>Eurotiales</taxon>
        <taxon>Aspergillaceae</taxon>
        <taxon>Penicillium</taxon>
    </lineage>
</organism>
<evidence type="ECO:0000256" key="1">
    <source>
        <dbReference type="SAM" id="MobiDB-lite"/>
    </source>
</evidence>
<feature type="compositionally biased region" description="Polar residues" evidence="1">
    <location>
        <begin position="172"/>
        <end position="187"/>
    </location>
</feature>
<evidence type="ECO:0000313" key="2">
    <source>
        <dbReference type="EMBL" id="OQE12076.1"/>
    </source>
</evidence>
<feature type="region of interest" description="Disordered" evidence="1">
    <location>
        <begin position="81"/>
        <end position="280"/>
    </location>
</feature>
<feature type="compositionally biased region" description="Basic and acidic residues" evidence="1">
    <location>
        <begin position="12"/>
        <end position="28"/>
    </location>
</feature>
<feature type="compositionally biased region" description="Basic and acidic residues" evidence="1">
    <location>
        <begin position="81"/>
        <end position="90"/>
    </location>
</feature>
<feature type="compositionally biased region" description="Basic and acidic residues" evidence="1">
    <location>
        <begin position="141"/>
        <end position="169"/>
    </location>
</feature>
<dbReference type="EMBL" id="MDYP01000001">
    <property type="protein sequence ID" value="OQE12076.1"/>
    <property type="molecule type" value="Genomic_DNA"/>
</dbReference>
<dbReference type="Proteomes" id="UP000191518">
    <property type="component" value="Unassembled WGS sequence"/>
</dbReference>
<dbReference type="AlphaFoldDB" id="A0A1V6SDR4"/>
<proteinExistence type="predicted"/>
<feature type="region of interest" description="Disordered" evidence="1">
    <location>
        <begin position="1"/>
        <end position="53"/>
    </location>
</feature>
<gene>
    <name evidence="2" type="ORF">PENVUL_c001G04985</name>
</gene>
<reference evidence="3" key="1">
    <citation type="journal article" date="2017" name="Nat. Microbiol.">
        <title>Global analysis of biosynthetic gene clusters reveals vast potential of secondary metabolite production in Penicillium species.</title>
        <authorList>
            <person name="Nielsen J.C."/>
            <person name="Grijseels S."/>
            <person name="Prigent S."/>
            <person name="Ji B."/>
            <person name="Dainat J."/>
            <person name="Nielsen K.F."/>
            <person name="Frisvad J.C."/>
            <person name="Workman M."/>
            <person name="Nielsen J."/>
        </authorList>
    </citation>
    <scope>NUCLEOTIDE SEQUENCE [LARGE SCALE GENOMIC DNA]</scope>
    <source>
        <strain evidence="3">IBT 29486</strain>
    </source>
</reference>
<evidence type="ECO:0000313" key="3">
    <source>
        <dbReference type="Proteomes" id="UP000191518"/>
    </source>
</evidence>
<keyword evidence="3" id="KW-1185">Reference proteome</keyword>